<proteinExistence type="inferred from homology"/>
<comment type="similarity">
    <text evidence="2 11">Belongs to the RNR ribonuclease family.</text>
</comment>
<dbReference type="GO" id="GO:0000176">
    <property type="term" value="C:nuclear exosome (RNase complex)"/>
    <property type="evidence" value="ECO:0007669"/>
    <property type="project" value="UniProtKB-ARBA"/>
</dbReference>
<dbReference type="PANTHER" id="PTHR23355">
    <property type="entry name" value="RIBONUCLEASE"/>
    <property type="match status" value="1"/>
</dbReference>
<dbReference type="SUPFAM" id="SSF50249">
    <property type="entry name" value="Nucleic acid-binding proteins"/>
    <property type="match status" value="3"/>
</dbReference>
<evidence type="ECO:0000256" key="9">
    <source>
        <dbReference type="ARBA" id="ARBA00023242"/>
    </source>
</evidence>
<dbReference type="PROSITE" id="PS01175">
    <property type="entry name" value="RIBONUCLEASE_II"/>
    <property type="match status" value="1"/>
</dbReference>
<keyword evidence="14" id="KW-1185">Reference proteome</keyword>
<evidence type="ECO:0000256" key="2">
    <source>
        <dbReference type="ARBA" id="ARBA00005785"/>
    </source>
</evidence>
<evidence type="ECO:0000256" key="7">
    <source>
        <dbReference type="ARBA" id="ARBA00022839"/>
    </source>
</evidence>
<evidence type="ECO:0000256" key="11">
    <source>
        <dbReference type="RuleBase" id="RU003901"/>
    </source>
</evidence>
<organism evidence="13 14">
    <name type="scientific">Ordospora colligata OC4</name>
    <dbReference type="NCBI Taxonomy" id="1354746"/>
    <lineage>
        <taxon>Eukaryota</taxon>
        <taxon>Fungi</taxon>
        <taxon>Fungi incertae sedis</taxon>
        <taxon>Microsporidia</taxon>
        <taxon>Ordosporidae</taxon>
        <taxon>Ordospora</taxon>
    </lineage>
</organism>
<feature type="domain" description="RNB" evidence="12">
    <location>
        <begin position="406"/>
        <end position="716"/>
    </location>
</feature>
<evidence type="ECO:0000256" key="3">
    <source>
        <dbReference type="ARBA" id="ARBA00022552"/>
    </source>
</evidence>
<evidence type="ECO:0000313" key="13">
    <source>
        <dbReference type="EMBL" id="KHN70116.1"/>
    </source>
</evidence>
<dbReference type="Gene3D" id="3.40.50.1010">
    <property type="entry name" value="5'-nuclease"/>
    <property type="match status" value="1"/>
</dbReference>
<dbReference type="HOGENOM" id="CLU_002333_5_0_1"/>
<keyword evidence="4" id="KW-0540">Nuclease</keyword>
<protein>
    <recommendedName>
        <fullName evidence="10">Ribosomal RNA-processing protein 44</fullName>
    </recommendedName>
</protein>
<evidence type="ECO:0000256" key="6">
    <source>
        <dbReference type="ARBA" id="ARBA00022835"/>
    </source>
</evidence>
<dbReference type="InterPro" id="IPR041505">
    <property type="entry name" value="Dis3_CSD2"/>
</dbReference>
<evidence type="ECO:0000256" key="8">
    <source>
        <dbReference type="ARBA" id="ARBA00022884"/>
    </source>
</evidence>
<reference evidence="13 14" key="1">
    <citation type="journal article" date="2014" name="MBio">
        <title>The Ordospora colligata genome; evolution of extreme reduction in microsporidia and host-to-parasite horizontal gene transfer.</title>
        <authorList>
            <person name="Pombert J.-F."/>
            <person name="Haag K.L."/>
            <person name="Beidas S."/>
            <person name="Ebert D."/>
            <person name="Keeling P.J."/>
        </authorList>
    </citation>
    <scope>NUCLEOTIDE SEQUENCE [LARGE SCALE GENOMIC DNA]</scope>
    <source>
        <strain evidence="13 14">OC4</strain>
    </source>
</reference>
<dbReference type="GO" id="GO:0006364">
    <property type="term" value="P:rRNA processing"/>
    <property type="evidence" value="ECO:0007669"/>
    <property type="project" value="UniProtKB-KW"/>
</dbReference>
<comment type="caution">
    <text evidence="13">The sequence shown here is derived from an EMBL/GenBank/DDBJ whole genome shotgun (WGS) entry which is preliminary data.</text>
</comment>
<dbReference type="Gene3D" id="2.40.50.700">
    <property type="match status" value="1"/>
</dbReference>
<dbReference type="Gene3D" id="2.40.50.690">
    <property type="match status" value="1"/>
</dbReference>
<evidence type="ECO:0000256" key="5">
    <source>
        <dbReference type="ARBA" id="ARBA00022801"/>
    </source>
</evidence>
<dbReference type="GeneID" id="26261387"/>
<keyword evidence="3" id="KW-0698">rRNA processing</keyword>
<accession>A0A0B2UGA7</accession>
<dbReference type="OrthoDB" id="372421at2759"/>
<dbReference type="GO" id="GO:0003723">
    <property type="term" value="F:RNA binding"/>
    <property type="evidence" value="ECO:0007669"/>
    <property type="project" value="UniProtKB-KW"/>
</dbReference>
<evidence type="ECO:0000259" key="12">
    <source>
        <dbReference type="SMART" id="SM00955"/>
    </source>
</evidence>
<dbReference type="RefSeq" id="XP_014564158.1">
    <property type="nucleotide sequence ID" value="XM_014708672.1"/>
</dbReference>
<comment type="subcellular location">
    <subcellularLocation>
        <location evidence="1">Nucleus</location>
    </subcellularLocation>
</comment>
<dbReference type="FunFam" id="2.40.50.700:FF:000001">
    <property type="entry name" value="Exosome complex exonuclease exoribonuclease (Rrp44)"/>
    <property type="match status" value="1"/>
</dbReference>
<dbReference type="Pfam" id="PF00773">
    <property type="entry name" value="RNB"/>
    <property type="match status" value="1"/>
</dbReference>
<gene>
    <name evidence="13" type="ORF">M896_031030</name>
</gene>
<evidence type="ECO:0000256" key="4">
    <source>
        <dbReference type="ARBA" id="ARBA00022722"/>
    </source>
</evidence>
<dbReference type="InterPro" id="IPR001900">
    <property type="entry name" value="RNase_II/R"/>
</dbReference>
<dbReference type="SMART" id="SM00955">
    <property type="entry name" value="RNB"/>
    <property type="match status" value="1"/>
</dbReference>
<keyword evidence="7" id="KW-0269">Exonuclease</keyword>
<evidence type="ECO:0000256" key="10">
    <source>
        <dbReference type="ARBA" id="ARBA00077930"/>
    </source>
</evidence>
<dbReference type="Proteomes" id="UP000031056">
    <property type="component" value="Unassembled WGS sequence"/>
</dbReference>
<dbReference type="GO" id="GO:0000956">
    <property type="term" value="P:nuclear-transcribed mRNA catabolic process"/>
    <property type="evidence" value="ECO:0007669"/>
    <property type="project" value="UniProtKB-ARBA"/>
</dbReference>
<evidence type="ECO:0000313" key="14">
    <source>
        <dbReference type="Proteomes" id="UP000031056"/>
    </source>
</evidence>
<dbReference type="FunCoup" id="A0A0B2UGA7">
    <property type="interactions" value="311"/>
</dbReference>
<keyword evidence="9" id="KW-0539">Nucleus</keyword>
<dbReference type="STRING" id="1354746.A0A0B2UGA7"/>
<name>A0A0B2UGA7_9MICR</name>
<dbReference type="AlphaFoldDB" id="A0A0B2UGA7"/>
<keyword evidence="6" id="KW-0271">Exosome</keyword>
<dbReference type="PANTHER" id="PTHR23355:SF9">
    <property type="entry name" value="DIS3-LIKE EXONUCLEASE 2"/>
    <property type="match status" value="1"/>
</dbReference>
<keyword evidence="5" id="KW-0378">Hydrolase</keyword>
<dbReference type="Pfam" id="PF17849">
    <property type="entry name" value="OB_Dis3"/>
    <property type="match status" value="1"/>
</dbReference>
<evidence type="ECO:0000256" key="1">
    <source>
        <dbReference type="ARBA" id="ARBA00004123"/>
    </source>
</evidence>
<dbReference type="InterPro" id="IPR050180">
    <property type="entry name" value="RNR_Ribonuclease"/>
</dbReference>
<dbReference type="VEuPathDB" id="MicrosporidiaDB:M896_031030"/>
<dbReference type="InterPro" id="IPR012340">
    <property type="entry name" value="NA-bd_OB-fold"/>
</dbReference>
<keyword evidence="8" id="KW-0694">RNA-binding</keyword>
<dbReference type="InParanoid" id="A0A0B2UGA7"/>
<dbReference type="EMBL" id="JOKQ01000003">
    <property type="protein sequence ID" value="KHN70116.1"/>
    <property type="molecule type" value="Genomic_DNA"/>
</dbReference>
<dbReference type="GO" id="GO:0000175">
    <property type="term" value="F:3'-5'-RNA exonuclease activity"/>
    <property type="evidence" value="ECO:0007669"/>
    <property type="project" value="UniProtKB-ARBA"/>
</dbReference>
<sequence length="845" mass="97518">MWKDNVSERRISKRLKLVKRTKERYVRSEVPCGFECCGAVQRKRMRAPVFIIPDAYVVSRYWALLQSDYVEAIICQSVLEELSIDDRKRLRALMREKQYILFYDNFCKDTSGKGLMGVLEYYVNHVREYTYVILDKDSVKEYGKYVSKDISDMLVNDKDDDGENYEEYKTNLDVLYGSGEVYRGVVEISLYNCYSGVVIDGGVRINVIGKENMNRALHGDEVYVEVIDERGDDTILIDEEIQSQVMKNECEAEEKIEVNALANMLDNNRELYGKIVGIYKRKTRSVIGSVPNDIDCKIRSQYVLMIPIDRRMPTIRVRTLDAQKLKGKRLCVEIDTWENTSKYPSGCYYRELGDVGDKDVEIESLLLANRITYYGKSWDDFDVDLNAFNECESMKRINEEVMKGLREDFRNFLVLSIDPPGCTDIDDALHSRNLANGNIEVGVHIADVTFYVGKGSGLDEVAKDRCTSVYLPEMRIDMLPAVLSTNLCSLVEGKERAVFSVVWEVSMSGEIISTRFCRSVIKSRRAMSYEEANNIINEKRMKGNEIQETLNRLNGISKILRKKRFEKGSLDMSTRDVVFRDGKLEFKESYETNLLVEELMILANISTAMFTYHYYPEASLLRRHPPPNSVPLGFHIDASSVKALNESILRLDENHREMAKRTLIRSMNQAVYFLSGDVRSFHHYGLGTDMYTHFTSPIRRYADIVVHRILGHILSTSEQVGENISGLGRVEFTPIARQEEKEDDVFADEKSCNNMNRRHRSAQRASWECEKLAIYMALRDAEPTLDGYITGIRSNGVIIYVPDYNIEEAVLCSTQLRMFEAVRVRVMQNDQMFFFHRRFSLKLVD</sequence>
<dbReference type="InterPro" id="IPR022966">
    <property type="entry name" value="RNase_II/R_CS"/>
</dbReference>